<dbReference type="AlphaFoldDB" id="K1SWH8"/>
<feature type="domain" description="Translation initiation factor IF-2 N-terminal" evidence="1">
    <location>
        <begin position="5"/>
        <end position="41"/>
    </location>
</feature>
<proteinExistence type="predicted"/>
<sequence length="41" mass="4622">MIVLPESITIKELAEKMKLQPAAIIKKLFLEGKIVTVNQEI</sequence>
<comment type="caution">
    <text evidence="2">The sequence shown here is derived from an EMBL/GenBank/DDBJ whole genome shotgun (WGS) entry which is preliminary data.</text>
</comment>
<gene>
    <name evidence="2" type="ORF">OBE_13553</name>
</gene>
<dbReference type="Pfam" id="PF04760">
    <property type="entry name" value="IF2_N"/>
    <property type="match status" value="1"/>
</dbReference>
<reference evidence="2" key="1">
    <citation type="journal article" date="2013" name="Environ. Microbiol.">
        <title>Microbiota from the distal guts of lean and obese adolescents exhibit partial functional redundancy besides clear differences in community structure.</title>
        <authorList>
            <person name="Ferrer M."/>
            <person name="Ruiz A."/>
            <person name="Lanza F."/>
            <person name="Haange S.B."/>
            <person name="Oberbach A."/>
            <person name="Till H."/>
            <person name="Bargiela R."/>
            <person name="Campoy C."/>
            <person name="Segura M.T."/>
            <person name="Richter M."/>
            <person name="von Bergen M."/>
            <person name="Seifert J."/>
            <person name="Suarez A."/>
        </authorList>
    </citation>
    <scope>NUCLEOTIDE SEQUENCE</scope>
</reference>
<accession>K1SWH8</accession>
<name>K1SWH8_9ZZZZ</name>
<dbReference type="GO" id="GO:0003743">
    <property type="term" value="F:translation initiation factor activity"/>
    <property type="evidence" value="ECO:0007669"/>
    <property type="project" value="UniProtKB-KW"/>
</dbReference>
<dbReference type="InterPro" id="IPR006847">
    <property type="entry name" value="IF2_N"/>
</dbReference>
<keyword evidence="2" id="KW-0648">Protein biosynthesis</keyword>
<organism evidence="2">
    <name type="scientific">human gut metagenome</name>
    <dbReference type="NCBI Taxonomy" id="408170"/>
    <lineage>
        <taxon>unclassified sequences</taxon>
        <taxon>metagenomes</taxon>
        <taxon>organismal metagenomes</taxon>
    </lineage>
</organism>
<dbReference type="EMBL" id="AJWZ01009355">
    <property type="protein sequence ID" value="EKC51546.1"/>
    <property type="molecule type" value="Genomic_DNA"/>
</dbReference>
<evidence type="ECO:0000259" key="1">
    <source>
        <dbReference type="Pfam" id="PF04760"/>
    </source>
</evidence>
<feature type="non-terminal residue" evidence="2">
    <location>
        <position position="41"/>
    </location>
</feature>
<evidence type="ECO:0000313" key="2">
    <source>
        <dbReference type="EMBL" id="EKC51546.1"/>
    </source>
</evidence>
<keyword evidence="2" id="KW-0396">Initiation factor</keyword>
<protein>
    <submittedName>
        <fullName evidence="2">Protein containing Translation initiation factor IF-2</fullName>
    </submittedName>
</protein>